<dbReference type="InterPro" id="IPR059000">
    <property type="entry name" value="ATPase_P-type_domA"/>
</dbReference>
<feature type="transmembrane region" description="Helical" evidence="8">
    <location>
        <begin position="620"/>
        <end position="639"/>
    </location>
</feature>
<dbReference type="GO" id="GO:0005886">
    <property type="term" value="C:plasma membrane"/>
    <property type="evidence" value="ECO:0007669"/>
    <property type="project" value="UniProtKB-SubCell"/>
</dbReference>
<sequence length="669" mass="71165">MSHECHCHACCKSEHEHGHTHGHEHEHEEESELSVREIVIAAVLFALGLIVEHAHPFRAIDVSLGKFASADELVSIVLLLAAYLVCGRSVVIDAVKNIIKGNFFDEKFLMSVASLGAVAVGQYPEAVGVMLLYQIGEYAQDKAVDKSRDSIQSLMEIRPDKAFVKRGDKIIEVSPDDVNVGETILVKPGERIPIDGTVVQGKSFLDTSALTGEAVPRRVFVGSDVMAGAINTDSVIEIETTKIAGESAAARIIELVEKAQEKKAKSERFITRFSKAYTPIVCVAAVLLALIPSLITGDAHTWVYRALIFLVVSCPCALVISVPLGFFSGIGTASKNGILIKGSECVETLARTQTAVFDKTGTLTKGVFAVTGVHPTDEERIPADELIAIAAHAETYSNHPISNSIKAAHSGACCNLVKIADAEEISGEGISVVLDGKRVLAGNMKLMESHAVEGIVPCSLNDFGTVVHVAVDGLYAGHIVIADQTKDDAAFAVKKLRKLGVKKIVMLTGDNRETAEEVASEIGVDTVFSELLPQDKVDKVEALLAELGEKPRRPTLLFAGDGINDAPVLARADTGIAMGGLGSDAAIESADAVIMTDEPAKIADAISISRKTVRIVTENIVVSLIVKIGIMALGAFGIANMWTAVFGDTGVALLAVANSMRVMLWKKRG</sequence>
<gene>
    <name evidence="10" type="primary">cadA</name>
    <name evidence="11" type="ORF">HMPREF0860_1625</name>
    <name evidence="10" type="ORF">HMPREF1325_1361</name>
</gene>
<dbReference type="InterPro" id="IPR023298">
    <property type="entry name" value="ATPase_P-typ_TM_dom_sf"/>
</dbReference>
<comment type="similarity">
    <text evidence="2 8">Belongs to the cation transport ATPase (P-type) (TC 3.A.3) family. Type IB subfamily.</text>
</comment>
<dbReference type="GO" id="GO:0016463">
    <property type="term" value="F:P-type zinc transporter activity"/>
    <property type="evidence" value="ECO:0007669"/>
    <property type="project" value="UniProtKB-EC"/>
</dbReference>
<dbReference type="eggNOG" id="COG2217">
    <property type="taxonomic scope" value="Bacteria"/>
</dbReference>
<dbReference type="SUPFAM" id="SSF81665">
    <property type="entry name" value="Calcium ATPase, transmembrane domain M"/>
    <property type="match status" value="1"/>
</dbReference>
<dbReference type="NCBIfam" id="TIGR01525">
    <property type="entry name" value="ATPase-IB_hvy"/>
    <property type="match status" value="1"/>
</dbReference>
<evidence type="ECO:0000256" key="4">
    <source>
        <dbReference type="ARBA" id="ARBA00022989"/>
    </source>
</evidence>
<feature type="domain" description="P-type ATPase A" evidence="9">
    <location>
        <begin position="157"/>
        <end position="257"/>
    </location>
</feature>
<dbReference type="Gene3D" id="3.40.50.1000">
    <property type="entry name" value="HAD superfamily/HAD-like"/>
    <property type="match status" value="1"/>
</dbReference>
<dbReference type="OrthoDB" id="9760364at2"/>
<keyword evidence="10" id="KW-0378">Hydrolase</keyword>
<dbReference type="InterPro" id="IPR001757">
    <property type="entry name" value="P_typ_ATPase"/>
</dbReference>
<dbReference type="SUPFAM" id="SSF56784">
    <property type="entry name" value="HAD-like"/>
    <property type="match status" value="1"/>
</dbReference>
<dbReference type="PROSITE" id="PS00154">
    <property type="entry name" value="ATPASE_E1_E2"/>
    <property type="match status" value="1"/>
</dbReference>
<dbReference type="PATRIC" id="fig|1125725.3.peg.246"/>
<dbReference type="Gene3D" id="3.40.1110.10">
    <property type="entry name" value="Calcium-transporting ATPase, cytoplasmic domain N"/>
    <property type="match status" value="1"/>
</dbReference>
<name>U1FPH1_TRESO</name>
<keyword evidence="8" id="KW-0479">Metal-binding</keyword>
<evidence type="ECO:0000256" key="2">
    <source>
        <dbReference type="ARBA" id="ARBA00006024"/>
    </source>
</evidence>
<evidence type="ECO:0000313" key="12">
    <source>
        <dbReference type="Proteomes" id="UP000016412"/>
    </source>
</evidence>
<feature type="transmembrane region" description="Helical" evidence="8">
    <location>
        <begin position="645"/>
        <end position="664"/>
    </location>
</feature>
<dbReference type="PRINTS" id="PR00941">
    <property type="entry name" value="CDATPASE"/>
</dbReference>
<keyword evidence="8" id="KW-1003">Cell membrane</keyword>
<dbReference type="NCBIfam" id="TIGR01494">
    <property type="entry name" value="ATPase_P-type"/>
    <property type="match status" value="2"/>
</dbReference>
<dbReference type="STRING" id="1125725.HMPREF1325_1361"/>
<evidence type="ECO:0000256" key="8">
    <source>
        <dbReference type="RuleBase" id="RU362081"/>
    </source>
</evidence>
<feature type="transmembrane region" description="Helical" evidence="8">
    <location>
        <begin position="33"/>
        <end position="52"/>
    </location>
</feature>
<dbReference type="GO" id="GO:0016887">
    <property type="term" value="F:ATP hydrolysis activity"/>
    <property type="evidence" value="ECO:0007669"/>
    <property type="project" value="InterPro"/>
</dbReference>
<evidence type="ECO:0000256" key="6">
    <source>
        <dbReference type="ARBA" id="ARBA00039097"/>
    </source>
</evidence>
<keyword evidence="13" id="KW-1185">Reference proteome</keyword>
<dbReference type="PANTHER" id="PTHR48085">
    <property type="entry name" value="CADMIUM/ZINC-TRANSPORTING ATPASE HMA2-RELATED"/>
    <property type="match status" value="1"/>
</dbReference>
<evidence type="ECO:0000256" key="3">
    <source>
        <dbReference type="ARBA" id="ARBA00022692"/>
    </source>
</evidence>
<evidence type="ECO:0000256" key="1">
    <source>
        <dbReference type="ARBA" id="ARBA00004370"/>
    </source>
</evidence>
<comment type="subcellular location">
    <subcellularLocation>
        <location evidence="8">Cell membrane</location>
    </subcellularLocation>
    <subcellularLocation>
        <location evidence="1">Membrane</location>
    </subcellularLocation>
</comment>
<dbReference type="PANTHER" id="PTHR48085:SF5">
    <property type="entry name" value="CADMIUM_ZINC-TRANSPORTING ATPASE HMA4-RELATED"/>
    <property type="match status" value="1"/>
</dbReference>
<dbReference type="RefSeq" id="WP_021329324.1">
    <property type="nucleotide sequence ID" value="NZ_AUZJ01000005.1"/>
</dbReference>
<comment type="caution">
    <text evidence="10">The sequence shown here is derived from an EMBL/GenBank/DDBJ whole genome shotgun (WGS) entry which is preliminary data.</text>
</comment>
<dbReference type="Pfam" id="PF00702">
    <property type="entry name" value="Hydrolase"/>
    <property type="match status" value="1"/>
</dbReference>
<dbReference type="PRINTS" id="PR00119">
    <property type="entry name" value="CATATPASE"/>
</dbReference>
<dbReference type="InterPro" id="IPR008250">
    <property type="entry name" value="ATPase_P-typ_transduc_dom_A_sf"/>
</dbReference>
<dbReference type="Gene3D" id="2.70.150.10">
    <property type="entry name" value="Calcium-transporting ATPase, cytoplasmic transduction domain A"/>
    <property type="match status" value="1"/>
</dbReference>
<dbReference type="InterPro" id="IPR023214">
    <property type="entry name" value="HAD_sf"/>
</dbReference>
<dbReference type="GO" id="GO:0046872">
    <property type="term" value="F:metal ion binding"/>
    <property type="evidence" value="ECO:0007669"/>
    <property type="project" value="UniProtKB-KW"/>
</dbReference>
<comment type="catalytic activity">
    <reaction evidence="7">
        <text>Zn(2+)(in) + ATP + H2O = Zn(2+)(out) + ADP + phosphate + H(+)</text>
        <dbReference type="Rhea" id="RHEA:20621"/>
        <dbReference type="ChEBI" id="CHEBI:15377"/>
        <dbReference type="ChEBI" id="CHEBI:15378"/>
        <dbReference type="ChEBI" id="CHEBI:29105"/>
        <dbReference type="ChEBI" id="CHEBI:30616"/>
        <dbReference type="ChEBI" id="CHEBI:43474"/>
        <dbReference type="ChEBI" id="CHEBI:456216"/>
        <dbReference type="EC" id="7.2.2.12"/>
    </reaction>
</comment>
<dbReference type="InterPro" id="IPR018303">
    <property type="entry name" value="ATPase_P-typ_P_site"/>
</dbReference>
<evidence type="ECO:0000256" key="7">
    <source>
        <dbReference type="ARBA" id="ARBA00047308"/>
    </source>
</evidence>
<accession>U1FPH1</accession>
<dbReference type="GO" id="GO:0005524">
    <property type="term" value="F:ATP binding"/>
    <property type="evidence" value="ECO:0007669"/>
    <property type="project" value="UniProtKB-UniRule"/>
</dbReference>
<reference evidence="12 13" key="1">
    <citation type="submission" date="2013-08" db="EMBL/GenBank/DDBJ databases">
        <authorList>
            <person name="Durkin A.S."/>
            <person name="Haft D.R."/>
            <person name="McCorrison J."/>
            <person name="Torralba M."/>
            <person name="Gillis M."/>
            <person name="Haft D.H."/>
            <person name="Methe B."/>
            <person name="Sutton G."/>
            <person name="Nelson K.E."/>
        </authorList>
    </citation>
    <scope>NUCLEOTIDE SEQUENCE [LARGE SCALE GENOMIC DNA]</scope>
    <source>
        <strain evidence="11 13">ATCC 35536</strain>
        <strain evidence="10 12">VPI DR56BR1116</strain>
    </source>
</reference>
<keyword evidence="3 8" id="KW-0812">Transmembrane</keyword>
<feature type="transmembrane region" description="Helical" evidence="8">
    <location>
        <begin position="302"/>
        <end position="327"/>
    </location>
</feature>
<dbReference type="InterPro" id="IPR051014">
    <property type="entry name" value="Cation_Transport_ATPase_IB"/>
</dbReference>
<dbReference type="InterPro" id="IPR036412">
    <property type="entry name" value="HAD-like_sf"/>
</dbReference>
<dbReference type="Proteomes" id="UP000016646">
    <property type="component" value="Unassembled WGS sequence"/>
</dbReference>
<dbReference type="Pfam" id="PF00122">
    <property type="entry name" value="E1-E2_ATPase"/>
    <property type="match status" value="1"/>
</dbReference>
<dbReference type="Proteomes" id="UP000016412">
    <property type="component" value="Unassembled WGS sequence"/>
</dbReference>
<evidence type="ECO:0000256" key="5">
    <source>
        <dbReference type="ARBA" id="ARBA00023136"/>
    </source>
</evidence>
<proteinExistence type="inferred from homology"/>
<dbReference type="NCBIfam" id="TIGR01512">
    <property type="entry name" value="ATPase-IB2_Cd"/>
    <property type="match status" value="1"/>
</dbReference>
<evidence type="ECO:0000313" key="13">
    <source>
        <dbReference type="Proteomes" id="UP000016646"/>
    </source>
</evidence>
<feature type="transmembrane region" description="Helical" evidence="8">
    <location>
        <begin position="73"/>
        <end position="92"/>
    </location>
</feature>
<dbReference type="EMBL" id="AUZJ01000005">
    <property type="protein sequence ID" value="ERF61778.1"/>
    <property type="molecule type" value="Genomic_DNA"/>
</dbReference>
<dbReference type="EC" id="7.2.2.12" evidence="6"/>
<keyword evidence="8" id="KW-0067">ATP-binding</keyword>
<organism evidence="10 12">
    <name type="scientific">Treponema socranskii subsp. socranskii VPI DR56BR1116 = ATCC 35536</name>
    <dbReference type="NCBI Taxonomy" id="1125725"/>
    <lineage>
        <taxon>Bacteria</taxon>
        <taxon>Pseudomonadati</taxon>
        <taxon>Spirochaetota</taxon>
        <taxon>Spirochaetia</taxon>
        <taxon>Spirochaetales</taxon>
        <taxon>Treponemataceae</taxon>
        <taxon>Treponema</taxon>
    </lineage>
</organism>
<dbReference type="FunFam" id="2.70.150.10:FF:000002">
    <property type="entry name" value="Copper-transporting ATPase 1, putative"/>
    <property type="match status" value="1"/>
</dbReference>
<keyword evidence="5 8" id="KW-0472">Membrane</keyword>
<dbReference type="EMBL" id="AVQI01000001">
    <property type="protein sequence ID" value="ERK05173.1"/>
    <property type="molecule type" value="Genomic_DNA"/>
</dbReference>
<keyword evidence="4 8" id="KW-1133">Transmembrane helix</keyword>
<evidence type="ECO:0000259" key="9">
    <source>
        <dbReference type="Pfam" id="PF00122"/>
    </source>
</evidence>
<feature type="transmembrane region" description="Helical" evidence="8">
    <location>
        <begin position="276"/>
        <end position="296"/>
    </location>
</feature>
<dbReference type="SUPFAM" id="SSF81653">
    <property type="entry name" value="Calcium ATPase, transduction domain A"/>
    <property type="match status" value="1"/>
</dbReference>
<dbReference type="GO" id="GO:0015086">
    <property type="term" value="F:cadmium ion transmembrane transporter activity"/>
    <property type="evidence" value="ECO:0007669"/>
    <property type="project" value="TreeGrafter"/>
</dbReference>
<keyword evidence="8" id="KW-0547">Nucleotide-binding</keyword>
<dbReference type="InterPro" id="IPR027256">
    <property type="entry name" value="P-typ_ATPase_IB"/>
</dbReference>
<dbReference type="AlphaFoldDB" id="U1FPH1"/>
<dbReference type="InterPro" id="IPR023299">
    <property type="entry name" value="ATPase_P-typ_cyto_dom_N"/>
</dbReference>
<evidence type="ECO:0000313" key="10">
    <source>
        <dbReference type="EMBL" id="ERF61778.1"/>
    </source>
</evidence>
<evidence type="ECO:0000313" key="11">
    <source>
        <dbReference type="EMBL" id="ERK05173.1"/>
    </source>
</evidence>
<protein>
    <recommendedName>
        <fullName evidence="6">P-type Zn(2+) transporter</fullName>
        <ecNumber evidence="6">7.2.2.12</ecNumber>
    </recommendedName>
</protein>